<dbReference type="GO" id="GO:0000228">
    <property type="term" value="C:nuclear chromosome"/>
    <property type="evidence" value="ECO:0007669"/>
    <property type="project" value="TreeGrafter"/>
</dbReference>
<dbReference type="InterPro" id="IPR036388">
    <property type="entry name" value="WH-like_DNA-bd_sf"/>
</dbReference>
<dbReference type="EC" id="5.6.2.2" evidence="4"/>
<keyword evidence="9 10" id="KW-0413">Isomerase</keyword>
<feature type="active site" description="O-(5'-phospho-DNA)-tyrosine intermediate" evidence="10">
    <location>
        <position position="462"/>
    </location>
</feature>
<sequence>MMQQIISKKINSSPSRFSQIQNANLAEIVDINVPSYVPETDSEDEGLNTSICETTLDKTILEQDNIIRHSFSENKVLDLTEPFQKINTDMFQSNHYEMEVTPSKISVNSALSNIHSKKSLEFHHQISPLQLIHDKSQETCDDHLGNKNEASFDQMLSFKHSDLGYISFPQSNDTKIPRNFLNDVKIDTYFEVSIENPEFLELEKQFYSLELDNLIKIVEAPDFFVIYENVFNYLQWRIAKSGLAVQKNVLSIGKKENVLSEHLLTNQDQMRNLKYSTGPIIDSQKFIEESNDFVHILSNEIITDSKLNDKDGKIYLQKYTSAYLNNNVNNEVDPEASMVPLIINFCTEADNEKSIKCFETKDQNVKNLTEKIENKIVKFIESLIKTNGKSCFSVRNRKNWNNCVLTEKNTIALKPHELCDLKIINFHHQNSEKYFTLIMYLIGELYNLIMTQTTCTKRELYYRHPIFTENQKNVDLALNDISCIFNVPLWEMGVLSSPKGLIAGELAILMNDGTCIDCHQEFGVVVPADICGIQEIKSVAKYILIVEKDTVFKKLLNDKIFEKLGSDIILITGKGYPDVNTRHLVKKLIDKFDIPTYLLVDADPHGIEIMLTYRYGSLASAHLNELACPTIVWIGIKPTDITSLEIPSIPLTDEDYKKITLMLKRPYINVKLQEQLLQMQKQKKKTEIESLYSVSSTYLLDQFLPAMISMRHLNC</sequence>
<dbReference type="PRINTS" id="PR01550">
    <property type="entry name" value="TOP6AFAMILY"/>
</dbReference>
<dbReference type="PANTHER" id="PTHR10848">
    <property type="entry name" value="MEIOTIC RECOMBINATION PROTEIN SPO11"/>
    <property type="match status" value="1"/>
</dbReference>
<evidence type="ECO:0000256" key="3">
    <source>
        <dbReference type="ARBA" id="ARBA00006559"/>
    </source>
</evidence>
<dbReference type="EMBL" id="UFQT01000101">
    <property type="protein sequence ID" value="SSX19958.1"/>
    <property type="molecule type" value="Genomic_DNA"/>
</dbReference>
<protein>
    <recommendedName>
        <fullName evidence="4">DNA topoisomerase (ATP-hydrolyzing)</fullName>
        <ecNumber evidence="4">5.6.2.2</ecNumber>
    </recommendedName>
</protein>
<feature type="domain" description="Spo11/DNA topoisomerase VI subunit A N-terminal" evidence="11">
    <location>
        <begin position="434"/>
        <end position="494"/>
    </location>
</feature>
<dbReference type="CDD" id="cd00223">
    <property type="entry name" value="TOPRIM_TopoIIB_SPO"/>
    <property type="match status" value="1"/>
</dbReference>
<dbReference type="PROSITE" id="PS52041">
    <property type="entry name" value="TOPO_IIB"/>
    <property type="match status" value="1"/>
</dbReference>
<dbReference type="InterPro" id="IPR036078">
    <property type="entry name" value="Spo11/TopoVI_A_sf"/>
</dbReference>
<keyword evidence="8 10" id="KW-0238">DNA-binding</keyword>
<keyword evidence="6" id="KW-0460">Magnesium</keyword>
<accession>A0A336K7E7</accession>
<comment type="catalytic activity">
    <reaction evidence="1 10">
        <text>ATP-dependent breakage, passage and rejoining of double-stranded DNA.</text>
        <dbReference type="EC" id="5.6.2.2"/>
    </reaction>
</comment>
<dbReference type="GO" id="GO:0046872">
    <property type="term" value="F:metal ion binding"/>
    <property type="evidence" value="ECO:0007669"/>
    <property type="project" value="UniProtKB-KW"/>
</dbReference>
<dbReference type="Gene3D" id="1.10.10.10">
    <property type="entry name" value="Winged helix-like DNA-binding domain superfamily/Winged helix DNA-binding domain"/>
    <property type="match status" value="1"/>
</dbReference>
<dbReference type="InterPro" id="IPR013049">
    <property type="entry name" value="Spo11/TopoVI_A_N"/>
</dbReference>
<comment type="cofactor">
    <cofactor evidence="2">
        <name>Mg(2+)</name>
        <dbReference type="ChEBI" id="CHEBI:18420"/>
    </cofactor>
</comment>
<dbReference type="Gene3D" id="3.40.1360.10">
    <property type="match status" value="1"/>
</dbReference>
<reference evidence="13" key="1">
    <citation type="submission" date="2018-04" db="EMBL/GenBank/DDBJ databases">
        <authorList>
            <person name="Go L.Y."/>
            <person name="Mitchell J.A."/>
        </authorList>
    </citation>
    <scope>NUCLEOTIDE SEQUENCE</scope>
    <source>
        <tissue evidence="13">Whole organism</tissue>
    </source>
</reference>
<dbReference type="AlphaFoldDB" id="A0A336K7E7"/>
<dbReference type="VEuPathDB" id="VectorBase:CSON000169"/>
<dbReference type="InterPro" id="IPR002815">
    <property type="entry name" value="Spo11/TopoVI_A"/>
</dbReference>
<evidence type="ECO:0000256" key="1">
    <source>
        <dbReference type="ARBA" id="ARBA00000185"/>
    </source>
</evidence>
<dbReference type="Pfam" id="PF04406">
    <property type="entry name" value="TP6A_N"/>
    <property type="match status" value="1"/>
</dbReference>
<dbReference type="SUPFAM" id="SSF56726">
    <property type="entry name" value="DNA topoisomerase IV, alpha subunit"/>
    <property type="match status" value="1"/>
</dbReference>
<dbReference type="Pfam" id="PF21180">
    <property type="entry name" value="TOP6A-Spo11_Toprim"/>
    <property type="match status" value="1"/>
</dbReference>
<dbReference type="GO" id="GO:0042138">
    <property type="term" value="P:meiotic DNA double-strand break formation"/>
    <property type="evidence" value="ECO:0007669"/>
    <property type="project" value="TreeGrafter"/>
</dbReference>
<dbReference type="InterPro" id="IPR034136">
    <property type="entry name" value="TOPRIM_Topo6A/Spo11"/>
</dbReference>
<evidence type="ECO:0000313" key="14">
    <source>
        <dbReference type="EMBL" id="SSX19958.1"/>
    </source>
</evidence>
<evidence type="ECO:0000256" key="8">
    <source>
        <dbReference type="ARBA" id="ARBA00023125"/>
    </source>
</evidence>
<reference evidence="14" key="2">
    <citation type="submission" date="2018-07" db="EMBL/GenBank/DDBJ databases">
        <authorList>
            <person name="Quirk P.G."/>
            <person name="Krulwich T.A."/>
        </authorList>
    </citation>
    <scope>NUCLEOTIDE SEQUENCE</scope>
</reference>
<dbReference type="GO" id="GO:0003677">
    <property type="term" value="F:DNA binding"/>
    <property type="evidence" value="ECO:0007669"/>
    <property type="project" value="UniProtKB-UniRule"/>
</dbReference>
<organism evidence="13">
    <name type="scientific">Culicoides sonorensis</name>
    <name type="common">Biting midge</name>
    <dbReference type="NCBI Taxonomy" id="179676"/>
    <lineage>
        <taxon>Eukaryota</taxon>
        <taxon>Metazoa</taxon>
        <taxon>Ecdysozoa</taxon>
        <taxon>Arthropoda</taxon>
        <taxon>Hexapoda</taxon>
        <taxon>Insecta</taxon>
        <taxon>Pterygota</taxon>
        <taxon>Neoptera</taxon>
        <taxon>Endopterygota</taxon>
        <taxon>Diptera</taxon>
        <taxon>Nematocera</taxon>
        <taxon>Chironomoidea</taxon>
        <taxon>Ceratopogonidae</taxon>
        <taxon>Ceratopogoninae</taxon>
        <taxon>Culicoides</taxon>
        <taxon>Monoculicoides</taxon>
    </lineage>
</organism>
<proteinExistence type="inferred from homology"/>
<dbReference type="GO" id="GO:0000706">
    <property type="term" value="P:meiotic DNA double-strand break processing"/>
    <property type="evidence" value="ECO:0007669"/>
    <property type="project" value="TreeGrafter"/>
</dbReference>
<evidence type="ECO:0000256" key="2">
    <source>
        <dbReference type="ARBA" id="ARBA00001946"/>
    </source>
</evidence>
<dbReference type="EMBL" id="UFQS01000101">
    <property type="protein sequence ID" value="SSW99578.1"/>
    <property type="molecule type" value="Genomic_DNA"/>
</dbReference>
<gene>
    <name evidence="13" type="primary">CSON000169</name>
</gene>
<evidence type="ECO:0000256" key="4">
    <source>
        <dbReference type="ARBA" id="ARBA00012895"/>
    </source>
</evidence>
<evidence type="ECO:0000256" key="10">
    <source>
        <dbReference type="PROSITE-ProRule" id="PRU01385"/>
    </source>
</evidence>
<name>A0A336K7E7_CULSO</name>
<keyword evidence="5" id="KW-0479">Metal-binding</keyword>
<dbReference type="GO" id="GO:0005524">
    <property type="term" value="F:ATP binding"/>
    <property type="evidence" value="ECO:0007669"/>
    <property type="project" value="InterPro"/>
</dbReference>
<dbReference type="PANTHER" id="PTHR10848:SF0">
    <property type="entry name" value="MEIOTIC RECOMBINATION PROTEIN SPO11"/>
    <property type="match status" value="1"/>
</dbReference>
<evidence type="ECO:0000256" key="9">
    <source>
        <dbReference type="ARBA" id="ARBA00023235"/>
    </source>
</evidence>
<comment type="similarity">
    <text evidence="3 10">Belongs to the TOP6A family.</text>
</comment>
<keyword evidence="7 10" id="KW-0799">Topoisomerase</keyword>
<dbReference type="GO" id="GO:0007131">
    <property type="term" value="P:reciprocal meiotic recombination"/>
    <property type="evidence" value="ECO:0007669"/>
    <property type="project" value="TreeGrafter"/>
</dbReference>
<feature type="domain" description="Topoisomerase 6 subunit A/Spo11 TOPRIM" evidence="12">
    <location>
        <begin position="542"/>
        <end position="708"/>
    </location>
</feature>
<evidence type="ECO:0000259" key="11">
    <source>
        <dbReference type="Pfam" id="PF04406"/>
    </source>
</evidence>
<evidence type="ECO:0000259" key="12">
    <source>
        <dbReference type="Pfam" id="PF21180"/>
    </source>
</evidence>
<evidence type="ECO:0000313" key="13">
    <source>
        <dbReference type="EMBL" id="SSW99578.1"/>
    </source>
</evidence>
<evidence type="ECO:0000256" key="6">
    <source>
        <dbReference type="ARBA" id="ARBA00022842"/>
    </source>
</evidence>
<dbReference type="GO" id="GO:0003918">
    <property type="term" value="F:DNA topoisomerase type II (double strand cut, ATP-hydrolyzing) activity"/>
    <property type="evidence" value="ECO:0007669"/>
    <property type="project" value="UniProtKB-UniRule"/>
</dbReference>
<evidence type="ECO:0000256" key="5">
    <source>
        <dbReference type="ARBA" id="ARBA00022723"/>
    </source>
</evidence>
<evidence type="ECO:0000256" key="7">
    <source>
        <dbReference type="ARBA" id="ARBA00023029"/>
    </source>
</evidence>